<evidence type="ECO:0000256" key="1">
    <source>
        <dbReference type="SAM" id="MobiDB-lite"/>
    </source>
</evidence>
<feature type="compositionally biased region" description="Low complexity" evidence="1">
    <location>
        <begin position="161"/>
        <end position="172"/>
    </location>
</feature>
<name>A0A9N8E6D2_9STRA</name>
<feature type="region of interest" description="Disordered" evidence="1">
    <location>
        <begin position="1"/>
        <end position="35"/>
    </location>
</feature>
<dbReference type="EMBL" id="CAICTM010000590">
    <property type="protein sequence ID" value="CAB9513436.1"/>
    <property type="molecule type" value="Genomic_DNA"/>
</dbReference>
<protein>
    <submittedName>
        <fullName evidence="2">Uncharacterized protein</fullName>
    </submittedName>
</protein>
<feature type="region of interest" description="Disordered" evidence="1">
    <location>
        <begin position="142"/>
        <end position="178"/>
    </location>
</feature>
<feature type="compositionally biased region" description="Low complexity" evidence="1">
    <location>
        <begin position="8"/>
        <end position="17"/>
    </location>
</feature>
<evidence type="ECO:0000313" key="2">
    <source>
        <dbReference type="EMBL" id="CAB9513436.1"/>
    </source>
</evidence>
<organism evidence="2 3">
    <name type="scientific">Seminavis robusta</name>
    <dbReference type="NCBI Taxonomy" id="568900"/>
    <lineage>
        <taxon>Eukaryota</taxon>
        <taxon>Sar</taxon>
        <taxon>Stramenopiles</taxon>
        <taxon>Ochrophyta</taxon>
        <taxon>Bacillariophyta</taxon>
        <taxon>Bacillariophyceae</taxon>
        <taxon>Bacillariophycidae</taxon>
        <taxon>Naviculales</taxon>
        <taxon>Naviculaceae</taxon>
        <taxon>Seminavis</taxon>
    </lineage>
</organism>
<evidence type="ECO:0000313" key="3">
    <source>
        <dbReference type="Proteomes" id="UP001153069"/>
    </source>
</evidence>
<feature type="compositionally biased region" description="Polar residues" evidence="1">
    <location>
        <begin position="25"/>
        <end position="35"/>
    </location>
</feature>
<accession>A0A9N8E6D2</accession>
<keyword evidence="3" id="KW-1185">Reference proteome</keyword>
<reference evidence="2" key="1">
    <citation type="submission" date="2020-06" db="EMBL/GenBank/DDBJ databases">
        <authorList>
            <consortium name="Plant Systems Biology data submission"/>
        </authorList>
    </citation>
    <scope>NUCLEOTIDE SEQUENCE</scope>
    <source>
        <strain evidence="2">D6</strain>
    </source>
</reference>
<gene>
    <name evidence="2" type="ORF">SEMRO_591_G172020.1</name>
</gene>
<proteinExistence type="predicted"/>
<dbReference type="Proteomes" id="UP001153069">
    <property type="component" value="Unassembled WGS sequence"/>
</dbReference>
<sequence>MVRVAPTSNKSMSSSSNPAGKQVSFGESTTHTVESVPSDCKSAVWYNGRQLQIKVSQEITRAKLCPKKQLEESELSWRGLENYQKGYSREEKALKHTRAVVKEYRSQVVEFGDCDLEDLRDVAKAHSKADRVKARKMGVKDAEAARKQQQPQDKSHTAILTSFTSSTTRSSSQGKRPLAWFQALRARTTRPRI</sequence>
<dbReference type="AlphaFoldDB" id="A0A9N8E6D2"/>
<comment type="caution">
    <text evidence="2">The sequence shown here is derived from an EMBL/GenBank/DDBJ whole genome shotgun (WGS) entry which is preliminary data.</text>
</comment>